<dbReference type="VEuPathDB" id="FungiDB:BTJ68_02088"/>
<dbReference type="EMBL" id="QWIJ01001443">
    <property type="protein sequence ID" value="RMX74780.1"/>
    <property type="molecule type" value="Genomic_DNA"/>
</dbReference>
<feature type="compositionally biased region" description="Polar residues" evidence="1">
    <location>
        <begin position="344"/>
        <end position="355"/>
    </location>
</feature>
<evidence type="ECO:0000256" key="1">
    <source>
        <dbReference type="SAM" id="MobiDB-lite"/>
    </source>
</evidence>
<evidence type="ECO:0000256" key="2">
    <source>
        <dbReference type="SAM" id="SignalP"/>
    </source>
</evidence>
<organism evidence="3 4">
    <name type="scientific">Hortaea werneckii</name>
    <name type="common">Black yeast</name>
    <name type="synonym">Cladosporium werneckii</name>
    <dbReference type="NCBI Taxonomy" id="91943"/>
    <lineage>
        <taxon>Eukaryota</taxon>
        <taxon>Fungi</taxon>
        <taxon>Dikarya</taxon>
        <taxon>Ascomycota</taxon>
        <taxon>Pezizomycotina</taxon>
        <taxon>Dothideomycetes</taxon>
        <taxon>Dothideomycetidae</taxon>
        <taxon>Mycosphaerellales</taxon>
        <taxon>Teratosphaeriaceae</taxon>
        <taxon>Hortaea</taxon>
    </lineage>
</organism>
<feature type="region of interest" description="Disordered" evidence="1">
    <location>
        <begin position="229"/>
        <end position="283"/>
    </location>
</feature>
<sequence length="364" mass="38809">MYAFWALAATTALQKTFASPAPGQEWSEIVRRQHYADSTCQVFGLDFQDGGSYFLNSNFSQNFMASYQFRGCNNATADVMLVNMNNGDQYFCSSVPTVPDNTTQVSTCPVQHSQLSTANYSIITLGNNGNGNPFAVQRDFVLNVGRQETVTVTISTPSTVTSNPINTRTTSASFGTAPPPTQTITQTDRITQTFTRWTETDTTSTHVVQKNNCFVIGTPKQDAPCTTLPAGLEKGSGPRISKREAKSANPGVLKKRAPDPETVATTTTVPNGSTQTLTGEPSTTTVVQQSTATALTTVSTSGGPNEAQTGQTASVQIETVKSYVVAYITKTMTVTWRTETTIMPTGSPTPCNPLSQGGGGAGKW</sequence>
<dbReference type="Proteomes" id="UP000281245">
    <property type="component" value="Unassembled WGS sequence"/>
</dbReference>
<feature type="signal peptide" evidence="2">
    <location>
        <begin position="1"/>
        <end position="18"/>
    </location>
</feature>
<keyword evidence="2" id="KW-0732">Signal</keyword>
<comment type="caution">
    <text evidence="3">The sequence shown here is derived from an EMBL/GenBank/DDBJ whole genome shotgun (WGS) entry which is preliminary data.</text>
</comment>
<gene>
    <name evidence="3" type="ORF">D0869_12256</name>
</gene>
<evidence type="ECO:0000313" key="4">
    <source>
        <dbReference type="Proteomes" id="UP000281245"/>
    </source>
</evidence>
<name>A0A3M6W978_HORWE</name>
<proteinExistence type="predicted"/>
<dbReference type="AlphaFoldDB" id="A0A3M6W978"/>
<feature type="chain" id="PRO_5018310137" evidence="2">
    <location>
        <begin position="19"/>
        <end position="364"/>
    </location>
</feature>
<dbReference type="OrthoDB" id="3937708at2759"/>
<accession>A0A3M6W978</accession>
<protein>
    <submittedName>
        <fullName evidence="3">Uncharacterized protein</fullName>
    </submittedName>
</protein>
<feature type="region of interest" description="Disordered" evidence="1">
    <location>
        <begin position="161"/>
        <end position="182"/>
    </location>
</feature>
<evidence type="ECO:0000313" key="3">
    <source>
        <dbReference type="EMBL" id="RMX74780.1"/>
    </source>
</evidence>
<reference evidence="3 4" key="1">
    <citation type="journal article" date="2018" name="BMC Genomics">
        <title>Genomic evidence for intraspecific hybridization in a clonal and extremely halotolerant yeast.</title>
        <authorList>
            <person name="Gostincar C."/>
            <person name="Stajich J.E."/>
            <person name="Zupancic J."/>
            <person name="Zalar P."/>
            <person name="Gunde-Cimerman N."/>
        </authorList>
    </citation>
    <scope>NUCLEOTIDE SEQUENCE [LARGE SCALE GENOMIC DNA]</scope>
    <source>
        <strain evidence="3 4">EXF-6656</strain>
    </source>
</reference>
<feature type="compositionally biased region" description="Polar residues" evidence="1">
    <location>
        <begin position="263"/>
        <end position="281"/>
    </location>
</feature>
<feature type="region of interest" description="Disordered" evidence="1">
    <location>
        <begin position="344"/>
        <end position="364"/>
    </location>
</feature>